<evidence type="ECO:0000256" key="1">
    <source>
        <dbReference type="ARBA" id="ARBA00004141"/>
    </source>
</evidence>
<organism evidence="7 8">
    <name type="scientific">Bacillus kandeliae</name>
    <dbReference type="NCBI Taxonomy" id="3129297"/>
    <lineage>
        <taxon>Bacteria</taxon>
        <taxon>Bacillati</taxon>
        <taxon>Bacillota</taxon>
        <taxon>Bacilli</taxon>
        <taxon>Bacillales</taxon>
        <taxon>Bacillaceae</taxon>
        <taxon>Bacillus</taxon>
    </lineage>
</organism>
<evidence type="ECO:0000256" key="2">
    <source>
        <dbReference type="ARBA" id="ARBA00022692"/>
    </source>
</evidence>
<reference evidence="7 8" key="1">
    <citation type="submission" date="2024-02" db="EMBL/GenBank/DDBJ databases">
        <title>Seven novel Bacillus-like species.</title>
        <authorList>
            <person name="Liu G."/>
        </authorList>
    </citation>
    <scope>NUCLEOTIDE SEQUENCE [LARGE SCALE GENOMIC DNA]</scope>
    <source>
        <strain evidence="7 8">FJAT-52991</strain>
    </source>
</reference>
<dbReference type="InterPro" id="IPR007016">
    <property type="entry name" value="O-antigen_ligase-rel_domated"/>
</dbReference>
<feature type="transmembrane region" description="Helical" evidence="5">
    <location>
        <begin position="115"/>
        <end position="135"/>
    </location>
</feature>
<keyword evidence="4 5" id="KW-0472">Membrane</keyword>
<comment type="subcellular location">
    <subcellularLocation>
        <location evidence="1">Membrane</location>
        <topology evidence="1">Multi-pass membrane protein</topology>
    </subcellularLocation>
</comment>
<dbReference type="PANTHER" id="PTHR37422">
    <property type="entry name" value="TEICHURONIC ACID BIOSYNTHESIS PROTEIN TUAE"/>
    <property type="match status" value="1"/>
</dbReference>
<evidence type="ECO:0000256" key="4">
    <source>
        <dbReference type="ARBA" id="ARBA00023136"/>
    </source>
</evidence>
<dbReference type="Pfam" id="PF04932">
    <property type="entry name" value="Wzy_C"/>
    <property type="match status" value="1"/>
</dbReference>
<keyword evidence="8" id="KW-1185">Reference proteome</keyword>
<feature type="transmembrane region" description="Helical" evidence="5">
    <location>
        <begin position="86"/>
        <end position="103"/>
    </location>
</feature>
<dbReference type="EMBL" id="CP147404">
    <property type="protein sequence ID" value="WXB93489.1"/>
    <property type="molecule type" value="Genomic_DNA"/>
</dbReference>
<evidence type="ECO:0000256" key="5">
    <source>
        <dbReference type="SAM" id="Phobius"/>
    </source>
</evidence>
<name>A0ABZ2N6Y0_9BACI</name>
<feature type="transmembrane region" description="Helical" evidence="5">
    <location>
        <begin position="307"/>
        <end position="332"/>
    </location>
</feature>
<feature type="transmembrane region" description="Helical" evidence="5">
    <location>
        <begin position="7"/>
        <end position="27"/>
    </location>
</feature>
<protein>
    <submittedName>
        <fullName evidence="7">O-antigen ligase family protein</fullName>
    </submittedName>
</protein>
<feature type="domain" description="O-antigen ligase-related" evidence="6">
    <location>
        <begin position="185"/>
        <end position="323"/>
    </location>
</feature>
<dbReference type="PANTHER" id="PTHR37422:SF13">
    <property type="entry name" value="LIPOPOLYSACCHARIDE BIOSYNTHESIS PROTEIN PA4999-RELATED"/>
    <property type="match status" value="1"/>
</dbReference>
<dbReference type="Proteomes" id="UP001387364">
    <property type="component" value="Chromosome"/>
</dbReference>
<evidence type="ECO:0000313" key="8">
    <source>
        <dbReference type="Proteomes" id="UP001387364"/>
    </source>
</evidence>
<gene>
    <name evidence="7" type="ORF">WDJ61_02130</name>
</gene>
<dbReference type="RefSeq" id="WP_338752826.1">
    <property type="nucleotide sequence ID" value="NZ_CP147404.1"/>
</dbReference>
<sequence length="407" mass="45863">MVPTFHLSYYLLLLMVFTIPWENSVVFDGLGTIVRPIGSLAFIMTLLHLFKTGIYRPLNSIHYLLLAFVVWSAVSVLWSVDPELTFIRIKTYAQLFVMIWLIWELIQTDQQMRVLLQTYILGAYVSIANTFSKFLDTEQVNYGRYAAEGFDPNDLGVILALGIPMAWYLLIVQKTFILKWLNAAYILLGMLAIIMTASRTAFAVAILGLFYIALIYGRLSHRTKILVIVFIMISLFWGLKVIPNGAFDRILTIQEEVNSGSLSGRGELWFAGLEMVNEQPLLGVGAGAYPAALEEFLGTRELSHNTLLSVIAETGVIGLILFLTVLFISFYTACQTSYLEATLFFVLLTIWLLASMFLTWELRKPTWLLFALIALEHSKVQSKKNSLNTSSQKGKDYLSITSGLSIK</sequence>
<evidence type="ECO:0000313" key="7">
    <source>
        <dbReference type="EMBL" id="WXB93489.1"/>
    </source>
</evidence>
<feature type="transmembrane region" description="Helical" evidence="5">
    <location>
        <begin position="184"/>
        <end position="213"/>
    </location>
</feature>
<evidence type="ECO:0000256" key="3">
    <source>
        <dbReference type="ARBA" id="ARBA00022989"/>
    </source>
</evidence>
<evidence type="ECO:0000259" key="6">
    <source>
        <dbReference type="Pfam" id="PF04932"/>
    </source>
</evidence>
<keyword evidence="7" id="KW-0436">Ligase</keyword>
<proteinExistence type="predicted"/>
<dbReference type="InterPro" id="IPR051533">
    <property type="entry name" value="WaaL-like"/>
</dbReference>
<accession>A0ABZ2N6Y0</accession>
<feature type="transmembrane region" description="Helical" evidence="5">
    <location>
        <begin position="33"/>
        <end position="50"/>
    </location>
</feature>
<feature type="transmembrane region" description="Helical" evidence="5">
    <location>
        <begin position="225"/>
        <end position="242"/>
    </location>
</feature>
<feature type="transmembrane region" description="Helical" evidence="5">
    <location>
        <begin position="155"/>
        <end position="172"/>
    </location>
</feature>
<keyword evidence="3 5" id="KW-1133">Transmembrane helix</keyword>
<feature type="transmembrane region" description="Helical" evidence="5">
    <location>
        <begin position="338"/>
        <end position="360"/>
    </location>
</feature>
<dbReference type="GO" id="GO:0016874">
    <property type="term" value="F:ligase activity"/>
    <property type="evidence" value="ECO:0007669"/>
    <property type="project" value="UniProtKB-KW"/>
</dbReference>
<feature type="transmembrane region" description="Helical" evidence="5">
    <location>
        <begin position="62"/>
        <end position="80"/>
    </location>
</feature>
<keyword evidence="2 5" id="KW-0812">Transmembrane</keyword>